<comment type="caution">
    <text evidence="2">The sequence shown here is derived from an EMBL/GenBank/DDBJ whole genome shotgun (WGS) entry which is preliminary data.</text>
</comment>
<name>A0A699RGL3_TANCI</name>
<feature type="non-terminal residue" evidence="2">
    <location>
        <position position="59"/>
    </location>
</feature>
<accession>A0A699RGL3</accession>
<feature type="region of interest" description="Disordered" evidence="1">
    <location>
        <begin position="1"/>
        <end position="34"/>
    </location>
</feature>
<dbReference type="EMBL" id="BKCJ011100895">
    <property type="protein sequence ID" value="GFC85610.1"/>
    <property type="molecule type" value="Genomic_DNA"/>
</dbReference>
<organism evidence="2">
    <name type="scientific">Tanacetum cinerariifolium</name>
    <name type="common">Dalmatian daisy</name>
    <name type="synonym">Chrysanthemum cinerariifolium</name>
    <dbReference type="NCBI Taxonomy" id="118510"/>
    <lineage>
        <taxon>Eukaryota</taxon>
        <taxon>Viridiplantae</taxon>
        <taxon>Streptophyta</taxon>
        <taxon>Embryophyta</taxon>
        <taxon>Tracheophyta</taxon>
        <taxon>Spermatophyta</taxon>
        <taxon>Magnoliopsida</taxon>
        <taxon>eudicotyledons</taxon>
        <taxon>Gunneridae</taxon>
        <taxon>Pentapetalae</taxon>
        <taxon>asterids</taxon>
        <taxon>campanulids</taxon>
        <taxon>Asterales</taxon>
        <taxon>Asteraceae</taxon>
        <taxon>Asteroideae</taxon>
        <taxon>Anthemideae</taxon>
        <taxon>Anthemidinae</taxon>
        <taxon>Tanacetum</taxon>
    </lineage>
</organism>
<feature type="compositionally biased region" description="Low complexity" evidence="1">
    <location>
        <begin position="10"/>
        <end position="19"/>
    </location>
</feature>
<gene>
    <name evidence="2" type="ORF">Tci_857580</name>
</gene>
<evidence type="ECO:0000313" key="2">
    <source>
        <dbReference type="EMBL" id="GFC85610.1"/>
    </source>
</evidence>
<proteinExistence type="predicted"/>
<dbReference type="AlphaFoldDB" id="A0A699RGL3"/>
<protein>
    <submittedName>
        <fullName evidence="2">Uncharacterized protein</fullName>
    </submittedName>
</protein>
<reference evidence="2" key="1">
    <citation type="journal article" date="2019" name="Sci. Rep.">
        <title>Draft genome of Tanacetum cinerariifolium, the natural source of mosquito coil.</title>
        <authorList>
            <person name="Yamashiro T."/>
            <person name="Shiraishi A."/>
            <person name="Satake H."/>
            <person name="Nakayama K."/>
        </authorList>
    </citation>
    <scope>NUCLEOTIDE SEQUENCE</scope>
</reference>
<sequence length="59" mass="6123">MHLARHSPTEGGDSEVSGDGSRGGMARSLSTSASDGRDMVLKTINYGSSNVIITLSNLK</sequence>
<evidence type="ECO:0000256" key="1">
    <source>
        <dbReference type="SAM" id="MobiDB-lite"/>
    </source>
</evidence>